<gene>
    <name evidence="2" type="ORF">MCOR_49311</name>
</gene>
<evidence type="ECO:0000313" key="3">
    <source>
        <dbReference type="Proteomes" id="UP000507470"/>
    </source>
</evidence>
<feature type="compositionally biased region" description="Polar residues" evidence="1">
    <location>
        <begin position="228"/>
        <end position="238"/>
    </location>
</feature>
<reference evidence="2 3" key="1">
    <citation type="submission" date="2020-06" db="EMBL/GenBank/DDBJ databases">
        <authorList>
            <person name="Li R."/>
            <person name="Bekaert M."/>
        </authorList>
    </citation>
    <scope>NUCLEOTIDE SEQUENCE [LARGE SCALE GENOMIC DNA]</scope>
    <source>
        <strain evidence="3">wild</strain>
    </source>
</reference>
<evidence type="ECO:0000313" key="2">
    <source>
        <dbReference type="EMBL" id="CAC5416720.1"/>
    </source>
</evidence>
<name>A0A6J8E8I0_MYTCO</name>
<evidence type="ECO:0000256" key="1">
    <source>
        <dbReference type="SAM" id="MobiDB-lite"/>
    </source>
</evidence>
<keyword evidence="3" id="KW-1185">Reference proteome</keyword>
<dbReference type="Proteomes" id="UP000507470">
    <property type="component" value="Unassembled WGS sequence"/>
</dbReference>
<dbReference type="AlphaFoldDB" id="A0A6J8E8I0"/>
<dbReference type="EMBL" id="CACVKT020008680">
    <property type="protein sequence ID" value="CAC5416720.1"/>
    <property type="molecule type" value="Genomic_DNA"/>
</dbReference>
<organism evidence="2 3">
    <name type="scientific">Mytilus coruscus</name>
    <name type="common">Sea mussel</name>
    <dbReference type="NCBI Taxonomy" id="42192"/>
    <lineage>
        <taxon>Eukaryota</taxon>
        <taxon>Metazoa</taxon>
        <taxon>Spiralia</taxon>
        <taxon>Lophotrochozoa</taxon>
        <taxon>Mollusca</taxon>
        <taxon>Bivalvia</taxon>
        <taxon>Autobranchia</taxon>
        <taxon>Pteriomorphia</taxon>
        <taxon>Mytilida</taxon>
        <taxon>Mytiloidea</taxon>
        <taxon>Mytilidae</taxon>
        <taxon>Mytilinae</taxon>
        <taxon>Mytilus</taxon>
    </lineage>
</organism>
<sequence length="245" mass="28309">MMTLKGKNAQDIDIEYIDKRIRDMIKENETLKDVVKKQADKIYRLHNLIDKSDPALIKSWLKSKVKLKHLKMKTSKLKNTSTKIRSANEDIDAMKTSEKSADSRITRLEDSKFSGKWSHEEEKNKNKKPSKFTEDGDIDLITFVSTKILSKFQTIELTDMEQGKTMTEHQYRGKEDIVYDNSTNIDTVIDDNSMSEFSSYEMSKITENHAKTQTQKQSSQEHIEVVMSSEQNTVSLNNFRGAPDK</sequence>
<feature type="region of interest" description="Disordered" evidence="1">
    <location>
        <begin position="211"/>
        <end position="245"/>
    </location>
</feature>
<protein>
    <submittedName>
        <fullName evidence="2">Uncharacterized protein</fullName>
    </submittedName>
</protein>
<accession>A0A6J8E8I0</accession>
<proteinExistence type="predicted"/>